<feature type="compositionally biased region" description="Polar residues" evidence="1">
    <location>
        <begin position="235"/>
        <end position="245"/>
    </location>
</feature>
<evidence type="ECO:0000313" key="3">
    <source>
        <dbReference type="Proteomes" id="UP000324629"/>
    </source>
</evidence>
<feature type="compositionally biased region" description="Basic and acidic residues" evidence="1">
    <location>
        <begin position="269"/>
        <end position="279"/>
    </location>
</feature>
<accession>A0A5J4NHG0</accession>
<evidence type="ECO:0000313" key="2">
    <source>
        <dbReference type="EMBL" id="KAA3674781.1"/>
    </source>
</evidence>
<feature type="region of interest" description="Disordered" evidence="1">
    <location>
        <begin position="107"/>
        <end position="132"/>
    </location>
</feature>
<keyword evidence="3" id="KW-1185">Reference proteome</keyword>
<evidence type="ECO:0000256" key="1">
    <source>
        <dbReference type="SAM" id="MobiDB-lite"/>
    </source>
</evidence>
<name>A0A5J4NHG0_9TREM</name>
<feature type="compositionally biased region" description="Polar residues" evidence="1">
    <location>
        <begin position="369"/>
        <end position="383"/>
    </location>
</feature>
<feature type="non-terminal residue" evidence="2">
    <location>
        <position position="1"/>
    </location>
</feature>
<feature type="region of interest" description="Disordered" evidence="1">
    <location>
        <begin position="357"/>
        <end position="383"/>
    </location>
</feature>
<dbReference type="Proteomes" id="UP000324629">
    <property type="component" value="Unassembled WGS sequence"/>
</dbReference>
<gene>
    <name evidence="2" type="ORF">DEA37_0008250</name>
</gene>
<proteinExistence type="predicted"/>
<protein>
    <submittedName>
        <fullName evidence="2">Uncharacterized protein</fullName>
    </submittedName>
</protein>
<feature type="region of interest" description="Disordered" evidence="1">
    <location>
        <begin position="406"/>
        <end position="444"/>
    </location>
</feature>
<organism evidence="2 3">
    <name type="scientific">Paragonimus westermani</name>
    <dbReference type="NCBI Taxonomy" id="34504"/>
    <lineage>
        <taxon>Eukaryota</taxon>
        <taxon>Metazoa</taxon>
        <taxon>Spiralia</taxon>
        <taxon>Lophotrochozoa</taxon>
        <taxon>Platyhelminthes</taxon>
        <taxon>Trematoda</taxon>
        <taxon>Digenea</taxon>
        <taxon>Plagiorchiida</taxon>
        <taxon>Troglotremata</taxon>
        <taxon>Troglotrematidae</taxon>
        <taxon>Paragonimus</taxon>
    </lineage>
</organism>
<sequence>LIASESDTYQFGDSEKLDKKCLLLPSSLSQAYLPTENSKRIARYLRDPDMQLSQNYSTLKTTELIAPQVAPDRLHSVSSTPMNSLPLRSDLLATFSQQQYVSEYLPNQNERAPPTESSRSMTCDSHNERRSRFSERIQLARIAVDERAKMDKNPSPFDTHYSTNVVCDTPPDEIWNRSTLYPATLRCLLRDETYTDTKRPPKSPLIKPDPNELTLNQYRQLDCRPENPGNKRSTESISVQVSPRTTKLHFQDPVDSSGLDVDSPSEVDTSFHSDDAPIDNRQKVSATYDSLRTEKQEAGFKIVQPKGVLVSESPDVRRQRKLEKNNGSQRTVVWMDELYGDSSSGCYTRKCDSLTELSQPNSMRRKTHPQCQSTPHQNSPSGILCTNQQTGVEDCSMFNGIREKFSDNQRCTSITPNPQQKTPTTPSGRRSLPDPSKAKRFSMS</sequence>
<feature type="region of interest" description="Disordered" evidence="1">
    <location>
        <begin position="222"/>
        <end position="279"/>
    </location>
</feature>
<feature type="compositionally biased region" description="Low complexity" evidence="1">
    <location>
        <begin position="415"/>
        <end position="426"/>
    </location>
</feature>
<dbReference type="AlphaFoldDB" id="A0A5J4NHG0"/>
<feature type="compositionally biased region" description="Polar residues" evidence="1">
    <location>
        <begin position="107"/>
        <end position="124"/>
    </location>
</feature>
<reference evidence="2 3" key="1">
    <citation type="journal article" date="2019" name="Gigascience">
        <title>Whole-genome sequence of the oriental lung fluke Paragonimus westermani.</title>
        <authorList>
            <person name="Oey H."/>
            <person name="Zakrzewski M."/>
            <person name="Narain K."/>
            <person name="Devi K.R."/>
            <person name="Agatsuma T."/>
            <person name="Nawaratna S."/>
            <person name="Gobert G.N."/>
            <person name="Jones M.K."/>
            <person name="Ragan M.A."/>
            <person name="McManus D.P."/>
            <person name="Krause L."/>
        </authorList>
    </citation>
    <scope>NUCLEOTIDE SEQUENCE [LARGE SCALE GENOMIC DNA]</scope>
    <source>
        <strain evidence="2 3">IND2009</strain>
    </source>
</reference>
<dbReference type="EMBL" id="QNGE01002919">
    <property type="protein sequence ID" value="KAA3674781.1"/>
    <property type="molecule type" value="Genomic_DNA"/>
</dbReference>
<comment type="caution">
    <text evidence="2">The sequence shown here is derived from an EMBL/GenBank/DDBJ whole genome shotgun (WGS) entry which is preliminary data.</text>
</comment>